<gene>
    <name evidence="4" type="ORF">HPC72_05160</name>
</gene>
<dbReference type="InterPro" id="IPR046802">
    <property type="entry name" value="OpcA_G6PD_C"/>
</dbReference>
<feature type="region of interest" description="Disordered" evidence="1">
    <location>
        <begin position="65"/>
        <end position="87"/>
    </location>
</feature>
<feature type="domain" description="Glucose-6-phosphate dehydrogenase assembly protein OpcA N-terminal" evidence="2">
    <location>
        <begin position="49"/>
        <end position="173"/>
    </location>
</feature>
<reference evidence="4 5" key="1">
    <citation type="submission" date="2020-05" db="EMBL/GenBank/DDBJ databases">
        <title>Actinomyces sp. zg-325.</title>
        <authorList>
            <person name="Yang C."/>
        </authorList>
    </citation>
    <scope>NUCLEOTIDE SEQUENCE [LARGE SCALE GENOMIC DNA]</scope>
    <source>
        <strain evidence="5">zg-325</strain>
    </source>
</reference>
<protein>
    <submittedName>
        <fullName evidence="4">Glucose-6-phosphate dehydrogenase assembly protein OpcA</fullName>
    </submittedName>
</protein>
<organism evidence="4 5">
    <name type="scientific">Actinomyces marmotae</name>
    <dbReference type="NCBI Taxonomy" id="2737173"/>
    <lineage>
        <taxon>Bacteria</taxon>
        <taxon>Bacillati</taxon>
        <taxon>Actinomycetota</taxon>
        <taxon>Actinomycetes</taxon>
        <taxon>Actinomycetales</taxon>
        <taxon>Actinomycetaceae</taxon>
        <taxon>Actinomyces</taxon>
    </lineage>
</organism>
<proteinExistence type="predicted"/>
<sequence>MITTLTATTTARITSAILADEGAHGRSHVLTLLIACDAERLEASLEAAHGASRDHPSRIIAVVPEREEAQEPSGPRSRDGHVASGIGGHLDAEIRTGHDAGAGETIVLRPWGEAADHIDTLVVPFLLPDTPVVVWWPHECPPVPADDPLGRLATARITNTPALERPETALRGLAPCSRRGDIDLAWTRITLWRAMVASALAPALRGAGVTSMVIEGEHCNASVALMTSWLRLRLGVPVERRDVEGFKGIASVQARTPDGEITITRVDTDRVRVCRPDGREPQIATMTRRSDVMTLDEELRRLSPDPLYGEVLAAFLAEGPRTQGPHPSQEATR</sequence>
<evidence type="ECO:0000259" key="2">
    <source>
        <dbReference type="Pfam" id="PF10128"/>
    </source>
</evidence>
<accession>A0A6M8B0C2</accession>
<dbReference type="AlphaFoldDB" id="A0A6M8B0C2"/>
<dbReference type="PANTHER" id="PTHR38658">
    <property type="entry name" value="OXPP CYCLE PROTEIN OPCA-RELATED"/>
    <property type="match status" value="1"/>
</dbReference>
<dbReference type="KEGG" id="amam:HPC72_05160"/>
<evidence type="ECO:0000313" key="4">
    <source>
        <dbReference type="EMBL" id="QKD79718.1"/>
    </source>
</evidence>
<dbReference type="PANTHER" id="PTHR38658:SF1">
    <property type="entry name" value="OXPP CYCLE PROTEIN OPCA-RELATED"/>
    <property type="match status" value="1"/>
</dbReference>
<evidence type="ECO:0000256" key="1">
    <source>
        <dbReference type="SAM" id="MobiDB-lite"/>
    </source>
</evidence>
<dbReference type="EMBL" id="CP053642">
    <property type="protein sequence ID" value="QKD79718.1"/>
    <property type="molecule type" value="Genomic_DNA"/>
</dbReference>
<evidence type="ECO:0000259" key="3">
    <source>
        <dbReference type="Pfam" id="PF20171"/>
    </source>
</evidence>
<dbReference type="InterPro" id="IPR004555">
    <property type="entry name" value="G6PDH_assembly_OpcA"/>
</dbReference>
<dbReference type="RefSeq" id="WP_159522946.1">
    <property type="nucleotide sequence ID" value="NZ_CP053642.1"/>
</dbReference>
<feature type="domain" description="Glucose-6-phosphate dehydrogenase assembly protein OpcA C-terminal" evidence="3">
    <location>
        <begin position="180"/>
        <end position="312"/>
    </location>
</feature>
<dbReference type="Pfam" id="PF20171">
    <property type="entry name" value="OpcA_G6PD_C"/>
    <property type="match status" value="1"/>
</dbReference>
<keyword evidence="5" id="KW-1185">Reference proteome</keyword>
<name>A0A6M8B0C2_9ACTO</name>
<dbReference type="Proteomes" id="UP000504752">
    <property type="component" value="Chromosome"/>
</dbReference>
<evidence type="ECO:0000313" key="5">
    <source>
        <dbReference type="Proteomes" id="UP000504752"/>
    </source>
</evidence>
<dbReference type="InterPro" id="IPR046801">
    <property type="entry name" value="OpcA_G6PD_N"/>
</dbReference>
<dbReference type="Pfam" id="PF10128">
    <property type="entry name" value="OpcA_G6PD_assem"/>
    <property type="match status" value="1"/>
</dbReference>